<proteinExistence type="predicted"/>
<dbReference type="Proteomes" id="UP001167796">
    <property type="component" value="Unassembled WGS sequence"/>
</dbReference>
<gene>
    <name evidence="1" type="ORF">Q5H92_04640</name>
</gene>
<evidence type="ECO:0000313" key="2">
    <source>
        <dbReference type="Proteomes" id="UP001167796"/>
    </source>
</evidence>
<evidence type="ECO:0008006" key="3">
    <source>
        <dbReference type="Google" id="ProtNLM"/>
    </source>
</evidence>
<accession>A0ABT9A742</accession>
<protein>
    <recommendedName>
        <fullName evidence="3">Biopolymer transporter ExbD</fullName>
    </recommendedName>
</protein>
<name>A0ABT9A742_9BACT</name>
<dbReference type="EMBL" id="JAUQSX010000002">
    <property type="protein sequence ID" value="MDO7845634.1"/>
    <property type="molecule type" value="Genomic_DNA"/>
</dbReference>
<organism evidence="1 2">
    <name type="scientific">Hymenobacter mellowenesis</name>
    <dbReference type="NCBI Taxonomy" id="3063995"/>
    <lineage>
        <taxon>Bacteria</taxon>
        <taxon>Pseudomonadati</taxon>
        <taxon>Bacteroidota</taxon>
        <taxon>Cytophagia</taxon>
        <taxon>Cytophagales</taxon>
        <taxon>Hymenobacteraceae</taxon>
        <taxon>Hymenobacter</taxon>
    </lineage>
</organism>
<keyword evidence="2" id="KW-1185">Reference proteome</keyword>
<comment type="caution">
    <text evidence="1">The sequence shown here is derived from an EMBL/GenBank/DDBJ whole genome shotgun (WGS) entry which is preliminary data.</text>
</comment>
<sequence length="198" mass="21793">MMPFVSVLLLVSFMFLPTGRFESPSHGVVKDAQLPFNNAVCWRDGTGSNPVISIDHTNNFSFGIQEFEPGKPTAGAIRAAVTQRVCANHGIQLNNQQKAQANKLAWLSVNAEALPALLCLGSQQQPEPTQSRKLNLLSDKQLQEYVAAAKIETDLILKRHMSVYIRIDANAGAGRVMHLIDILQDIGINRFELMAQGR</sequence>
<evidence type="ECO:0000313" key="1">
    <source>
        <dbReference type="EMBL" id="MDO7845634.1"/>
    </source>
</evidence>
<reference evidence="1" key="1">
    <citation type="submission" date="2023-07" db="EMBL/GenBank/DDBJ databases">
        <authorList>
            <person name="Kim M.K."/>
        </authorList>
    </citation>
    <scope>NUCLEOTIDE SEQUENCE</scope>
    <source>
        <strain evidence="1">M29</strain>
    </source>
</reference>